<feature type="domain" description="HTH iclR-type" evidence="2">
    <location>
        <begin position="58"/>
        <end position="90"/>
    </location>
</feature>
<dbReference type="RefSeq" id="WP_087372864.1">
    <property type="nucleotide sequence ID" value="NZ_NFKK01000008.1"/>
</dbReference>
<comment type="caution">
    <text evidence="3">The sequence shown here is derived from an EMBL/GenBank/DDBJ whole genome shotgun (WGS) entry which is preliminary data.</text>
</comment>
<dbReference type="Pfam" id="PF09339">
    <property type="entry name" value="HTH_IclR"/>
    <property type="match status" value="1"/>
</dbReference>
<dbReference type="SUPFAM" id="SSF46785">
    <property type="entry name" value="Winged helix' DNA-binding domain"/>
    <property type="match status" value="1"/>
</dbReference>
<dbReference type="InterPro" id="IPR036390">
    <property type="entry name" value="WH_DNA-bd_sf"/>
</dbReference>
<dbReference type="InterPro" id="IPR036388">
    <property type="entry name" value="WH-like_DNA-bd_sf"/>
</dbReference>
<proteinExistence type="predicted"/>
<gene>
    <name evidence="3" type="ORF">B5F17_08245</name>
</gene>
<dbReference type="GO" id="GO:0003677">
    <property type="term" value="F:DNA binding"/>
    <property type="evidence" value="ECO:0007669"/>
    <property type="project" value="InterPro"/>
</dbReference>
<name>A0A1Y4L7G7_9FIRM</name>
<evidence type="ECO:0000256" key="1">
    <source>
        <dbReference type="SAM" id="MobiDB-lite"/>
    </source>
</evidence>
<evidence type="ECO:0000313" key="4">
    <source>
        <dbReference type="Proteomes" id="UP000195897"/>
    </source>
</evidence>
<dbReference type="AlphaFoldDB" id="A0A1Y4L7G7"/>
<accession>A0A1Y4L7G7</accession>
<feature type="compositionally biased region" description="Polar residues" evidence="1">
    <location>
        <begin position="107"/>
        <end position="121"/>
    </location>
</feature>
<organism evidence="3 4">
    <name type="scientific">Butyricicoccus pullicaecorum</name>
    <dbReference type="NCBI Taxonomy" id="501571"/>
    <lineage>
        <taxon>Bacteria</taxon>
        <taxon>Bacillati</taxon>
        <taxon>Bacillota</taxon>
        <taxon>Clostridia</taxon>
        <taxon>Eubacteriales</taxon>
        <taxon>Butyricicoccaceae</taxon>
        <taxon>Butyricicoccus</taxon>
    </lineage>
</organism>
<dbReference type="Gene3D" id="1.10.10.10">
    <property type="entry name" value="Winged helix-like DNA-binding domain superfamily/Winged helix DNA-binding domain"/>
    <property type="match status" value="1"/>
</dbReference>
<evidence type="ECO:0000259" key="2">
    <source>
        <dbReference type="Pfam" id="PF09339"/>
    </source>
</evidence>
<evidence type="ECO:0000313" key="3">
    <source>
        <dbReference type="EMBL" id="OUP52684.1"/>
    </source>
</evidence>
<dbReference type="Proteomes" id="UP000195897">
    <property type="component" value="Unassembled WGS sequence"/>
</dbReference>
<feature type="region of interest" description="Disordered" evidence="1">
    <location>
        <begin position="105"/>
        <end position="127"/>
    </location>
</feature>
<dbReference type="GO" id="GO:0006355">
    <property type="term" value="P:regulation of DNA-templated transcription"/>
    <property type="evidence" value="ECO:0007669"/>
    <property type="project" value="InterPro"/>
</dbReference>
<dbReference type="InterPro" id="IPR005471">
    <property type="entry name" value="Tscrpt_reg_IclR_N"/>
</dbReference>
<reference evidence="4" key="1">
    <citation type="submission" date="2017-04" db="EMBL/GenBank/DDBJ databases">
        <title>Function of individual gut microbiota members based on whole genome sequencing of pure cultures obtained from chicken caecum.</title>
        <authorList>
            <person name="Medvecky M."/>
            <person name="Cejkova D."/>
            <person name="Polansky O."/>
            <person name="Karasova D."/>
            <person name="Kubasova T."/>
            <person name="Cizek A."/>
            <person name="Rychlik I."/>
        </authorList>
    </citation>
    <scope>NUCLEOTIDE SEQUENCE [LARGE SCALE GENOMIC DNA]</scope>
    <source>
        <strain evidence="4">An180</strain>
    </source>
</reference>
<dbReference type="EMBL" id="NFKK01000008">
    <property type="protein sequence ID" value="OUP52684.1"/>
    <property type="molecule type" value="Genomic_DNA"/>
</dbReference>
<protein>
    <recommendedName>
        <fullName evidence="2">HTH iclR-type domain-containing protein</fullName>
    </recommendedName>
</protein>
<sequence>MPTTVPNQRMVRVHRERVTSDFLGIKNENWQAASRELGAHALRLYLYLAANADNYTFALSPAALARDIGMPRSTYHDQFHKLVDLGYLVQTNGNTYDFYEVPRRSENSMTSDGQNSSNSEQIDPPENIEINKNTKIDIINTVQEQNIAPVHNKFVF</sequence>